<evidence type="ECO:0000313" key="3">
    <source>
        <dbReference type="EMBL" id="KAA6404055.1"/>
    </source>
</evidence>
<sequence>MVRQRQYYCGVLKTQSGSGKRKELQNGFCSLLFFIFIVIKFLLSSAKHYFTSHNAVLVIVLLFYVGGIRVECESINLNTTDIIFQEFGYCGRSNGIDRVCPDNAGRLFYCPYGFANIISLDILLYMADHPEFLGFISDIWFSVSEPQLEPTQRAESLIRDFADFEFCDSLESLQNS</sequence>
<keyword evidence="1" id="KW-0812">Transmembrane</keyword>
<gene>
    <name evidence="2" type="ORF">EZS28_000417</name>
    <name evidence="3" type="ORF">EZS28_000422</name>
</gene>
<feature type="transmembrane region" description="Helical" evidence="1">
    <location>
        <begin position="49"/>
        <end position="68"/>
    </location>
</feature>
<accession>A0A5J4XA97</accession>
<evidence type="ECO:0000256" key="1">
    <source>
        <dbReference type="SAM" id="Phobius"/>
    </source>
</evidence>
<dbReference type="AlphaFoldDB" id="A0A5J4XA97"/>
<evidence type="ECO:0000313" key="4">
    <source>
        <dbReference type="Proteomes" id="UP000324800"/>
    </source>
</evidence>
<reference evidence="2 4" key="1">
    <citation type="submission" date="2019-03" db="EMBL/GenBank/DDBJ databases">
        <title>Single cell metagenomics reveals metabolic interactions within the superorganism composed of flagellate Streblomastix strix and complex community of Bacteroidetes bacteria on its surface.</title>
        <authorList>
            <person name="Treitli S.C."/>
            <person name="Kolisko M."/>
            <person name="Husnik F."/>
            <person name="Keeling P."/>
            <person name="Hampl V."/>
        </authorList>
    </citation>
    <scope>NUCLEOTIDE SEQUENCE [LARGE SCALE GENOMIC DNA]</scope>
    <source>
        <strain evidence="2">ST1C</strain>
    </source>
</reference>
<keyword evidence="1" id="KW-0472">Membrane</keyword>
<keyword evidence="1" id="KW-1133">Transmembrane helix</keyword>
<protein>
    <submittedName>
        <fullName evidence="2">Uncharacterized protein</fullName>
    </submittedName>
</protein>
<dbReference type="EMBL" id="SNRW01000034">
    <property type="protein sequence ID" value="KAA6404055.1"/>
    <property type="molecule type" value="Genomic_DNA"/>
</dbReference>
<dbReference type="Proteomes" id="UP000324800">
    <property type="component" value="Unassembled WGS sequence"/>
</dbReference>
<dbReference type="EMBL" id="SNRW01000034">
    <property type="protein sequence ID" value="KAA6404050.1"/>
    <property type="molecule type" value="Genomic_DNA"/>
</dbReference>
<proteinExistence type="predicted"/>
<name>A0A5J4XA97_9EUKA</name>
<organism evidence="2 4">
    <name type="scientific">Streblomastix strix</name>
    <dbReference type="NCBI Taxonomy" id="222440"/>
    <lineage>
        <taxon>Eukaryota</taxon>
        <taxon>Metamonada</taxon>
        <taxon>Preaxostyla</taxon>
        <taxon>Oxymonadida</taxon>
        <taxon>Streblomastigidae</taxon>
        <taxon>Streblomastix</taxon>
    </lineage>
</organism>
<feature type="transmembrane region" description="Helical" evidence="1">
    <location>
        <begin position="24"/>
        <end position="43"/>
    </location>
</feature>
<comment type="caution">
    <text evidence="2">The sequence shown here is derived from an EMBL/GenBank/DDBJ whole genome shotgun (WGS) entry which is preliminary data.</text>
</comment>
<evidence type="ECO:0000313" key="2">
    <source>
        <dbReference type="EMBL" id="KAA6404050.1"/>
    </source>
</evidence>